<dbReference type="GO" id="GO:0038202">
    <property type="term" value="P:TORC1 signaling"/>
    <property type="evidence" value="ECO:0007669"/>
    <property type="project" value="TreeGrafter"/>
</dbReference>
<feature type="region of interest" description="Disordered" evidence="2">
    <location>
        <begin position="539"/>
        <end position="573"/>
    </location>
</feature>
<comment type="similarity">
    <text evidence="1">Belongs to the NPR3 family.</text>
</comment>
<dbReference type="Proteomes" id="UP001056384">
    <property type="component" value="Chromosome 1"/>
</dbReference>
<dbReference type="Pfam" id="PF03666">
    <property type="entry name" value="NPR3"/>
    <property type="match status" value="1"/>
</dbReference>
<keyword evidence="4" id="KW-1185">Reference proteome</keyword>
<dbReference type="EMBL" id="CP099418">
    <property type="protein sequence ID" value="USW48122.1"/>
    <property type="molecule type" value="Genomic_DNA"/>
</dbReference>
<dbReference type="GO" id="GO:0010508">
    <property type="term" value="P:positive regulation of autophagy"/>
    <property type="evidence" value="ECO:0007669"/>
    <property type="project" value="TreeGrafter"/>
</dbReference>
<dbReference type="GO" id="GO:1904262">
    <property type="term" value="P:negative regulation of TORC1 signaling"/>
    <property type="evidence" value="ECO:0007669"/>
    <property type="project" value="TreeGrafter"/>
</dbReference>
<dbReference type="GO" id="GO:0051321">
    <property type="term" value="P:meiotic cell cycle"/>
    <property type="evidence" value="ECO:0007669"/>
    <property type="project" value="UniProtKB-UniRule"/>
</dbReference>
<dbReference type="PANTHER" id="PTHR13153">
    <property type="entry name" value="CGTHBA PROTEIN -14 GENE PROTEIN"/>
    <property type="match status" value="1"/>
</dbReference>
<dbReference type="InterPro" id="IPR005365">
    <property type="entry name" value="Npr3"/>
</dbReference>
<dbReference type="GO" id="GO:0034198">
    <property type="term" value="P:cellular response to amino acid starvation"/>
    <property type="evidence" value="ECO:0007669"/>
    <property type="project" value="TreeGrafter"/>
</dbReference>
<dbReference type="GO" id="GO:1990130">
    <property type="term" value="C:GATOR1 complex"/>
    <property type="evidence" value="ECO:0007669"/>
    <property type="project" value="TreeGrafter"/>
</dbReference>
<evidence type="ECO:0000313" key="4">
    <source>
        <dbReference type="Proteomes" id="UP001056384"/>
    </source>
</evidence>
<feature type="region of interest" description="Disordered" evidence="2">
    <location>
        <begin position="134"/>
        <end position="184"/>
    </location>
</feature>
<comment type="subcellular location">
    <subcellularLocation>
        <location evidence="1">Vacuole membrane</location>
        <topology evidence="1">Peripheral membrane protein</topology>
    </subcellularLocation>
</comment>
<sequence>MAPKHGARHGEGLVAILLITRTRPGPRLVFHYPENPSHSTKSAHENIDNDDSETESDDDQDRQQGSQHITSSIVPDDARRNLDGAPRPHGHFVLGRSMESLEKVLSPGRWCDRKKFEINLNGLTFVGHPVYASEDGDWVPKKTAPPSKSTSRDATDMAEPDLDSLDLTSPRPPGKAHDFSHVPDSFESQENVPFATSMQTTSSTGSDPTTDGNMAMFHVVFALRGNGVQSQSEIQAVYHEVIKKLSRALHYCQKQANYVGSQSRRILALTAKAKQTYGEGSDLWTQLVENSELAWAIKEVFDRLSRVEVAGIRLNGMGMALRLNDTTEHDKTNAKLEPLSAILLLESKEQLLEDLSHPEALPLAAFIREHTPTKSLEKHAAYVGTSVDDILYLASHLIKWRKARLITPLHQRNTYIVAHTAPVAELQEHISAYHRLFPTLPTLPNMLKVLSGKPIKYGLLIPSRDHRTAYMKILSYLVRHKFVIQLRTFGWLNLPHNLLDNPQPRDSVADRRQHAARYSLLSPRTRAVDDDVISVGSEQTAIAAPSSPLSKQSRRFSRETQSSAQKSTDKQKKVPILIADPHELGEEHAKLFDALKTSIQDSEMRQALPQLILHLDGKHAFEEIAAKEGWKRAKVEEWLADLESKEYLITARYIQ</sequence>
<feature type="compositionally biased region" description="Acidic residues" evidence="2">
    <location>
        <begin position="48"/>
        <end position="60"/>
    </location>
</feature>
<gene>
    <name evidence="3" type="ORF">Slin15195_G014410</name>
</gene>
<evidence type="ECO:0000256" key="1">
    <source>
        <dbReference type="RuleBase" id="RU368069"/>
    </source>
</evidence>
<dbReference type="GO" id="GO:0005774">
    <property type="term" value="C:vacuolar membrane"/>
    <property type="evidence" value="ECO:0007669"/>
    <property type="project" value="UniProtKB-SubCell"/>
</dbReference>
<proteinExistence type="inferred from homology"/>
<keyword evidence="1" id="KW-0732">Signal</keyword>
<dbReference type="PANTHER" id="PTHR13153:SF5">
    <property type="entry name" value="GATOR COMPLEX PROTEIN NPRL3"/>
    <property type="match status" value="1"/>
</dbReference>
<keyword evidence="1" id="KW-0469">Meiosis</keyword>
<feature type="region of interest" description="Disordered" evidence="2">
    <location>
        <begin position="27"/>
        <end position="93"/>
    </location>
</feature>
<evidence type="ECO:0000256" key="2">
    <source>
        <dbReference type="SAM" id="MobiDB-lite"/>
    </source>
</evidence>
<name>A0A9Q9EFW9_9PEZI</name>
<accession>A0A9Q9EFW9</accession>
<dbReference type="AlphaFoldDB" id="A0A9Q9EFW9"/>
<comment type="function">
    <text evidence="1">Mediates inactivation of the TORC1 complex in response to amino acid starvation. Required for meiotic nuclear division.</text>
</comment>
<reference evidence="3" key="1">
    <citation type="submission" date="2022-06" db="EMBL/GenBank/DDBJ databases">
        <title>Complete genome sequences of two strains of the flax pathogen Septoria linicola.</title>
        <authorList>
            <person name="Lapalu N."/>
            <person name="Simon A."/>
            <person name="Demenou B."/>
            <person name="Paumier D."/>
            <person name="Guillot M.-P."/>
            <person name="Gout L."/>
            <person name="Valade R."/>
        </authorList>
    </citation>
    <scope>NUCLEOTIDE SEQUENCE</scope>
    <source>
        <strain evidence="3">SE15195</strain>
    </source>
</reference>
<evidence type="ECO:0000313" key="3">
    <source>
        <dbReference type="EMBL" id="USW48122.1"/>
    </source>
</evidence>
<organism evidence="3 4">
    <name type="scientific">Septoria linicola</name>
    <dbReference type="NCBI Taxonomy" id="215465"/>
    <lineage>
        <taxon>Eukaryota</taxon>
        <taxon>Fungi</taxon>
        <taxon>Dikarya</taxon>
        <taxon>Ascomycota</taxon>
        <taxon>Pezizomycotina</taxon>
        <taxon>Dothideomycetes</taxon>
        <taxon>Dothideomycetidae</taxon>
        <taxon>Mycosphaerellales</taxon>
        <taxon>Mycosphaerellaceae</taxon>
        <taxon>Septoria</taxon>
    </lineage>
</organism>
<protein>
    <recommendedName>
        <fullName evidence="1">Nitrogen permease regulator 3</fullName>
    </recommendedName>
    <alternativeName>
        <fullName evidence="1">Required for meiotic nuclear division protein 11</fullName>
    </alternativeName>
</protein>